<keyword evidence="1" id="KW-0472">Membrane</keyword>
<dbReference type="Proteomes" id="UP001470809">
    <property type="component" value="Chromosome"/>
</dbReference>
<dbReference type="AlphaFoldDB" id="A0AAN0NLN5"/>
<reference evidence="2 3" key="1">
    <citation type="submission" date="2024-04" db="EMBL/GenBank/DDBJ databases">
        <title>Phylogenomic analyses of a clade within the roseobacter group suggest taxonomic reassignments of species of the genera Aestuariivita, Citreicella, Loktanella, Nautella, Pelagibaca, Ruegeria, Thalassobius, Thiobacimonas and Tropicibacter, and the proposal o.</title>
        <authorList>
            <person name="Jeon C.O."/>
        </authorList>
    </citation>
    <scope>NUCLEOTIDE SEQUENCE [LARGE SCALE GENOMIC DNA]</scope>
    <source>
        <strain evidence="2 3">SS1-5</strain>
    </source>
</reference>
<sequence length="51" mass="5431">MFKLLPALFNDFGLSADIALVIFGAALLHAIMTAPRGIAGQLQSAFSRRQA</sequence>
<gene>
    <name evidence="2" type="ORF">AABB31_11125</name>
</gene>
<evidence type="ECO:0000313" key="3">
    <source>
        <dbReference type="Proteomes" id="UP001470809"/>
    </source>
</evidence>
<evidence type="ECO:0000256" key="1">
    <source>
        <dbReference type="SAM" id="Phobius"/>
    </source>
</evidence>
<name>A0AAN0NLN5_9RHOB</name>
<protein>
    <submittedName>
        <fullName evidence="2">Uncharacterized protein</fullName>
    </submittedName>
</protein>
<keyword evidence="3" id="KW-1185">Reference proteome</keyword>
<reference evidence="3" key="2">
    <citation type="submission" date="2024-08" db="EMBL/GenBank/DDBJ databases">
        <title>Phylogenomic analyses of a clade within the roseobacter group suggest taxonomic reassignments of species of the genera Aestuariivita, Citreicella, Loktanella, Nautella, Pelagibaca, Ruegeria, Thalassobius, Thiobacimonas and Tropicibacter, and the proposal o.</title>
        <authorList>
            <person name="Jeon C.O."/>
        </authorList>
    </citation>
    <scope>NUCLEOTIDE SEQUENCE [LARGE SCALE GENOMIC DNA]</scope>
    <source>
        <strain evidence="3">SS1-5</strain>
    </source>
</reference>
<keyword evidence="1" id="KW-0812">Transmembrane</keyword>
<dbReference type="EMBL" id="CP151767">
    <property type="protein sequence ID" value="WZU69342.1"/>
    <property type="molecule type" value="Genomic_DNA"/>
</dbReference>
<keyword evidence="1" id="KW-1133">Transmembrane helix</keyword>
<feature type="transmembrane region" description="Helical" evidence="1">
    <location>
        <begin position="12"/>
        <end position="32"/>
    </location>
</feature>
<evidence type="ECO:0000313" key="2">
    <source>
        <dbReference type="EMBL" id="WZU69342.1"/>
    </source>
</evidence>
<organism evidence="2 3">
    <name type="scientific">Yoonia rhodophyticola</name>
    <dbReference type="NCBI Taxonomy" id="3137370"/>
    <lineage>
        <taxon>Bacteria</taxon>
        <taxon>Pseudomonadati</taxon>
        <taxon>Pseudomonadota</taxon>
        <taxon>Alphaproteobacteria</taxon>
        <taxon>Rhodobacterales</taxon>
        <taxon>Paracoccaceae</taxon>
        <taxon>Yoonia</taxon>
    </lineage>
</organism>
<proteinExistence type="predicted"/>
<accession>A0AAN0NLN5</accession>